<feature type="domain" description="Beta-lactamase class A catalytic" evidence="8">
    <location>
        <begin position="55"/>
        <end position="264"/>
    </location>
</feature>
<evidence type="ECO:0000313" key="9">
    <source>
        <dbReference type="EMBL" id="SDN34078.1"/>
    </source>
</evidence>
<dbReference type="Proteomes" id="UP000198704">
    <property type="component" value="Unassembled WGS sequence"/>
</dbReference>
<dbReference type="OrthoDB" id="9784149at2"/>
<evidence type="ECO:0000256" key="7">
    <source>
        <dbReference type="SAM" id="MobiDB-lite"/>
    </source>
</evidence>
<dbReference type="PANTHER" id="PTHR35333:SF3">
    <property type="entry name" value="BETA-LACTAMASE-TYPE TRANSPEPTIDASE FOLD CONTAINING PROTEIN"/>
    <property type="match status" value="1"/>
</dbReference>
<dbReference type="PANTHER" id="PTHR35333">
    <property type="entry name" value="BETA-LACTAMASE"/>
    <property type="match status" value="1"/>
</dbReference>
<organism evidence="9 10">
    <name type="scientific">Methylobacterium phyllostachyos</name>
    <dbReference type="NCBI Taxonomy" id="582672"/>
    <lineage>
        <taxon>Bacteria</taxon>
        <taxon>Pseudomonadati</taxon>
        <taxon>Pseudomonadota</taxon>
        <taxon>Alphaproteobacteria</taxon>
        <taxon>Hyphomicrobiales</taxon>
        <taxon>Methylobacteriaceae</taxon>
        <taxon>Methylobacterium</taxon>
    </lineage>
</organism>
<evidence type="ECO:0000256" key="1">
    <source>
        <dbReference type="ARBA" id="ARBA00001526"/>
    </source>
</evidence>
<gene>
    <name evidence="9" type="ORF">SAMN05216360_107246</name>
</gene>
<dbReference type="InterPro" id="IPR000871">
    <property type="entry name" value="Beta-lactam_class-A"/>
</dbReference>
<comment type="similarity">
    <text evidence="2 6">Belongs to the class-A beta-lactamase family.</text>
</comment>
<evidence type="ECO:0000313" key="10">
    <source>
        <dbReference type="Proteomes" id="UP000198704"/>
    </source>
</evidence>
<dbReference type="GO" id="GO:0030655">
    <property type="term" value="P:beta-lactam antibiotic catabolic process"/>
    <property type="evidence" value="ECO:0007669"/>
    <property type="project" value="InterPro"/>
</dbReference>
<dbReference type="GO" id="GO:0008800">
    <property type="term" value="F:beta-lactamase activity"/>
    <property type="evidence" value="ECO:0007669"/>
    <property type="project" value="UniProtKB-UniRule"/>
</dbReference>
<dbReference type="SUPFAM" id="SSF56601">
    <property type="entry name" value="beta-lactamase/transpeptidase-like"/>
    <property type="match status" value="1"/>
</dbReference>
<dbReference type="Gene3D" id="3.40.710.10">
    <property type="entry name" value="DD-peptidase/beta-lactamase superfamily"/>
    <property type="match status" value="1"/>
</dbReference>
<evidence type="ECO:0000256" key="2">
    <source>
        <dbReference type="ARBA" id="ARBA00009009"/>
    </source>
</evidence>
<keyword evidence="4 6" id="KW-0378">Hydrolase</keyword>
<dbReference type="EMBL" id="FNHS01000007">
    <property type="protein sequence ID" value="SDN34078.1"/>
    <property type="molecule type" value="Genomic_DNA"/>
</dbReference>
<accession>A0A1H0AKK0</accession>
<dbReference type="InterPro" id="IPR023650">
    <property type="entry name" value="Beta-lactam_class-A_AS"/>
</dbReference>
<dbReference type="GO" id="GO:0046677">
    <property type="term" value="P:response to antibiotic"/>
    <property type="evidence" value="ECO:0007669"/>
    <property type="project" value="UniProtKB-UniRule"/>
</dbReference>
<evidence type="ECO:0000256" key="5">
    <source>
        <dbReference type="ARBA" id="ARBA00023251"/>
    </source>
</evidence>
<dbReference type="STRING" id="582672.SAMN05216360_107246"/>
<dbReference type="Pfam" id="PF13354">
    <property type="entry name" value="Beta-lactamase2"/>
    <property type="match status" value="1"/>
</dbReference>
<reference evidence="10" key="1">
    <citation type="submission" date="2016-10" db="EMBL/GenBank/DDBJ databases">
        <authorList>
            <person name="Varghese N."/>
            <person name="Submissions S."/>
        </authorList>
    </citation>
    <scope>NUCLEOTIDE SEQUENCE [LARGE SCALE GENOMIC DNA]</scope>
    <source>
        <strain evidence="10">BL47</strain>
    </source>
</reference>
<dbReference type="RefSeq" id="WP_091716420.1">
    <property type="nucleotide sequence ID" value="NZ_FNHS01000007.1"/>
</dbReference>
<sequence>MDRTRRTLCRLMLAAPLIPPMRRALAGAEPELEAIERRIGGRVGVAAGSAERILVGYRADERFPMCSTFKVLAVAATLARVETGSESLDRTLSYHPGDLLSYAPVTRKALEAQGGTGRMSVGDLCAAAIVWSDNTAVNLLLTRLDGPEGLTEWLRGTGDPVTRLDRDEPTLNSAIPGDPRDTTTPEAMRASLGRILLGTVLSPASRDRLEGWMVGSQTGLKRLRAGLPKDWTMGDKTGTGTNGSINDVAILRPPGHAPVTAAVYITGSTAPMATVEAAHAEIGRLIATRVSAA</sequence>
<dbReference type="AlphaFoldDB" id="A0A1H0AKK0"/>
<dbReference type="InterPro" id="IPR012338">
    <property type="entry name" value="Beta-lactam/transpept-like"/>
</dbReference>
<proteinExistence type="inferred from homology"/>
<comment type="catalytic activity">
    <reaction evidence="1 6">
        <text>a beta-lactam + H2O = a substituted beta-amino acid</text>
        <dbReference type="Rhea" id="RHEA:20401"/>
        <dbReference type="ChEBI" id="CHEBI:15377"/>
        <dbReference type="ChEBI" id="CHEBI:35627"/>
        <dbReference type="ChEBI" id="CHEBI:140347"/>
        <dbReference type="EC" id="3.5.2.6"/>
    </reaction>
</comment>
<dbReference type="InterPro" id="IPR045155">
    <property type="entry name" value="Beta-lactam_cat"/>
</dbReference>
<dbReference type="PRINTS" id="PR00118">
    <property type="entry name" value="BLACTAMASEA"/>
</dbReference>
<name>A0A1H0AKK0_9HYPH</name>
<keyword evidence="5 6" id="KW-0046">Antibiotic resistance</keyword>
<dbReference type="PROSITE" id="PS00146">
    <property type="entry name" value="BETA_LACTAMASE_A"/>
    <property type="match status" value="1"/>
</dbReference>
<feature type="region of interest" description="Disordered" evidence="7">
    <location>
        <begin position="156"/>
        <end position="184"/>
    </location>
</feature>
<evidence type="ECO:0000256" key="3">
    <source>
        <dbReference type="ARBA" id="ARBA00012865"/>
    </source>
</evidence>
<protein>
    <recommendedName>
        <fullName evidence="3 6">Beta-lactamase</fullName>
        <ecNumber evidence="3 6">3.5.2.6</ecNumber>
    </recommendedName>
</protein>
<dbReference type="EC" id="3.5.2.6" evidence="3 6"/>
<evidence type="ECO:0000256" key="6">
    <source>
        <dbReference type="RuleBase" id="RU361140"/>
    </source>
</evidence>
<dbReference type="NCBIfam" id="NF033103">
    <property type="entry name" value="bla_class_A"/>
    <property type="match status" value="1"/>
</dbReference>
<evidence type="ECO:0000259" key="8">
    <source>
        <dbReference type="Pfam" id="PF13354"/>
    </source>
</evidence>
<keyword evidence="10" id="KW-1185">Reference proteome</keyword>
<evidence type="ECO:0000256" key="4">
    <source>
        <dbReference type="ARBA" id="ARBA00022801"/>
    </source>
</evidence>